<dbReference type="Proteomes" id="UP000215914">
    <property type="component" value="Unassembled WGS sequence"/>
</dbReference>
<evidence type="ECO:0000313" key="2">
    <source>
        <dbReference type="Proteomes" id="UP000215914"/>
    </source>
</evidence>
<dbReference type="Gramene" id="mRNA:HanXRQr2_Chr13g0580341">
    <property type="protein sequence ID" value="CDS:HanXRQr2_Chr13g0580341.1"/>
    <property type="gene ID" value="HanXRQr2_Chr13g0580341"/>
</dbReference>
<name>A0A9K3EGK7_HELAN</name>
<gene>
    <name evidence="1" type="ORF">HanXRQr2_Chr13g0580341</name>
</gene>
<keyword evidence="2" id="KW-1185">Reference proteome</keyword>
<evidence type="ECO:0000313" key="1">
    <source>
        <dbReference type="EMBL" id="KAF5772703.1"/>
    </source>
</evidence>
<protein>
    <submittedName>
        <fullName evidence="1">Uncharacterized protein</fullName>
    </submittedName>
</protein>
<organism evidence="1 2">
    <name type="scientific">Helianthus annuus</name>
    <name type="common">Common sunflower</name>
    <dbReference type="NCBI Taxonomy" id="4232"/>
    <lineage>
        <taxon>Eukaryota</taxon>
        <taxon>Viridiplantae</taxon>
        <taxon>Streptophyta</taxon>
        <taxon>Embryophyta</taxon>
        <taxon>Tracheophyta</taxon>
        <taxon>Spermatophyta</taxon>
        <taxon>Magnoliopsida</taxon>
        <taxon>eudicotyledons</taxon>
        <taxon>Gunneridae</taxon>
        <taxon>Pentapetalae</taxon>
        <taxon>asterids</taxon>
        <taxon>campanulids</taxon>
        <taxon>Asterales</taxon>
        <taxon>Asteraceae</taxon>
        <taxon>Asteroideae</taxon>
        <taxon>Heliantheae alliance</taxon>
        <taxon>Heliantheae</taxon>
        <taxon>Helianthus</taxon>
    </lineage>
</organism>
<reference evidence="1" key="2">
    <citation type="submission" date="2020-06" db="EMBL/GenBank/DDBJ databases">
        <title>Helianthus annuus Genome sequencing and assembly Release 2.</title>
        <authorList>
            <person name="Gouzy J."/>
            <person name="Langlade N."/>
            <person name="Munos S."/>
        </authorList>
    </citation>
    <scope>NUCLEOTIDE SEQUENCE</scope>
    <source>
        <tissue evidence="1">Leaves</tissue>
    </source>
</reference>
<dbReference type="AlphaFoldDB" id="A0A9K3EGK7"/>
<reference evidence="1" key="1">
    <citation type="journal article" date="2017" name="Nature">
        <title>The sunflower genome provides insights into oil metabolism, flowering and Asterid evolution.</title>
        <authorList>
            <person name="Badouin H."/>
            <person name="Gouzy J."/>
            <person name="Grassa C.J."/>
            <person name="Murat F."/>
            <person name="Staton S.E."/>
            <person name="Cottret L."/>
            <person name="Lelandais-Briere C."/>
            <person name="Owens G.L."/>
            <person name="Carrere S."/>
            <person name="Mayjonade B."/>
            <person name="Legrand L."/>
            <person name="Gill N."/>
            <person name="Kane N.C."/>
            <person name="Bowers J.E."/>
            <person name="Hubner S."/>
            <person name="Bellec A."/>
            <person name="Berard A."/>
            <person name="Berges H."/>
            <person name="Blanchet N."/>
            <person name="Boniface M.C."/>
            <person name="Brunel D."/>
            <person name="Catrice O."/>
            <person name="Chaidir N."/>
            <person name="Claudel C."/>
            <person name="Donnadieu C."/>
            <person name="Faraut T."/>
            <person name="Fievet G."/>
            <person name="Helmstetter N."/>
            <person name="King M."/>
            <person name="Knapp S.J."/>
            <person name="Lai Z."/>
            <person name="Le Paslier M.C."/>
            <person name="Lippi Y."/>
            <person name="Lorenzon L."/>
            <person name="Mandel J.R."/>
            <person name="Marage G."/>
            <person name="Marchand G."/>
            <person name="Marquand E."/>
            <person name="Bret-Mestries E."/>
            <person name="Morien E."/>
            <person name="Nambeesan S."/>
            <person name="Nguyen T."/>
            <person name="Pegot-Espagnet P."/>
            <person name="Pouilly N."/>
            <person name="Raftis F."/>
            <person name="Sallet E."/>
            <person name="Schiex T."/>
            <person name="Thomas J."/>
            <person name="Vandecasteele C."/>
            <person name="Vares D."/>
            <person name="Vear F."/>
            <person name="Vautrin S."/>
            <person name="Crespi M."/>
            <person name="Mangin B."/>
            <person name="Burke J.M."/>
            <person name="Salse J."/>
            <person name="Munos S."/>
            <person name="Vincourt P."/>
            <person name="Rieseberg L.H."/>
            <person name="Langlade N.B."/>
        </authorList>
    </citation>
    <scope>NUCLEOTIDE SEQUENCE</scope>
    <source>
        <tissue evidence="1">Leaves</tissue>
    </source>
</reference>
<sequence length="65" mass="7683">MMMFEFSSLVGIKFGFRHSQLTQQVRVCSGLRCKNTSEFWLRFKVDYDSVRVLFQIRFKSAIGQP</sequence>
<comment type="caution">
    <text evidence="1">The sequence shown here is derived from an EMBL/GenBank/DDBJ whole genome shotgun (WGS) entry which is preliminary data.</text>
</comment>
<accession>A0A9K3EGK7</accession>
<proteinExistence type="predicted"/>
<dbReference type="EMBL" id="MNCJ02000328">
    <property type="protein sequence ID" value="KAF5772703.1"/>
    <property type="molecule type" value="Genomic_DNA"/>
</dbReference>